<sequence length="88" mass="9141">MSKMDNLRALREARYEQDKAARTAPSTGTAPAARKAAPRRATAAPSRGSAPSGTAGTPPAESACGHRAISGRTCTRPAGHAEKNHRYA</sequence>
<reference evidence="2 3" key="1">
    <citation type="submission" date="2020-08" db="EMBL/GenBank/DDBJ databases">
        <title>novel species in genus Nocardioides.</title>
        <authorList>
            <person name="Zhang G."/>
        </authorList>
    </citation>
    <scope>NUCLEOTIDE SEQUENCE [LARGE SCALE GENOMIC DNA]</scope>
    <source>
        <strain evidence="2 3">SC8A-24</strain>
    </source>
</reference>
<name>A0ABR6UBB5_9ACTN</name>
<organism evidence="2 3">
    <name type="scientific">Nocardioides deserti</name>
    <dbReference type="NCBI Taxonomy" id="1588644"/>
    <lineage>
        <taxon>Bacteria</taxon>
        <taxon>Bacillati</taxon>
        <taxon>Actinomycetota</taxon>
        <taxon>Actinomycetes</taxon>
        <taxon>Propionibacteriales</taxon>
        <taxon>Nocardioidaceae</taxon>
        <taxon>Nocardioides</taxon>
    </lineage>
</organism>
<evidence type="ECO:0000313" key="2">
    <source>
        <dbReference type="EMBL" id="MBC2961740.1"/>
    </source>
</evidence>
<dbReference type="Proteomes" id="UP000604001">
    <property type="component" value="Unassembled WGS sequence"/>
</dbReference>
<dbReference type="EMBL" id="JACMYC010000010">
    <property type="protein sequence ID" value="MBC2961740.1"/>
    <property type="molecule type" value="Genomic_DNA"/>
</dbReference>
<protein>
    <submittedName>
        <fullName evidence="2">Uncharacterized protein</fullName>
    </submittedName>
</protein>
<feature type="compositionally biased region" description="Basic and acidic residues" evidence="1">
    <location>
        <begin position="79"/>
        <end position="88"/>
    </location>
</feature>
<accession>A0ABR6UBB5</accession>
<feature type="compositionally biased region" description="Low complexity" evidence="1">
    <location>
        <begin position="26"/>
        <end position="56"/>
    </location>
</feature>
<evidence type="ECO:0000313" key="3">
    <source>
        <dbReference type="Proteomes" id="UP000604001"/>
    </source>
</evidence>
<proteinExistence type="predicted"/>
<comment type="caution">
    <text evidence="2">The sequence shown here is derived from an EMBL/GenBank/DDBJ whole genome shotgun (WGS) entry which is preliminary data.</text>
</comment>
<feature type="compositionally biased region" description="Basic and acidic residues" evidence="1">
    <location>
        <begin position="1"/>
        <end position="21"/>
    </location>
</feature>
<evidence type="ECO:0000256" key="1">
    <source>
        <dbReference type="SAM" id="MobiDB-lite"/>
    </source>
</evidence>
<keyword evidence="3" id="KW-1185">Reference proteome</keyword>
<feature type="region of interest" description="Disordered" evidence="1">
    <location>
        <begin position="1"/>
        <end position="88"/>
    </location>
</feature>
<dbReference type="RefSeq" id="WP_186346943.1">
    <property type="nucleotide sequence ID" value="NZ_BMMR01000002.1"/>
</dbReference>
<gene>
    <name evidence="2" type="ORF">H7344_15680</name>
</gene>